<organism evidence="2 3">
    <name type="scientific">[Clostridium] polysaccharolyticum</name>
    <dbReference type="NCBI Taxonomy" id="29364"/>
    <lineage>
        <taxon>Bacteria</taxon>
        <taxon>Bacillati</taxon>
        <taxon>Bacillota</taxon>
        <taxon>Clostridia</taxon>
        <taxon>Lachnospirales</taxon>
        <taxon>Lachnospiraceae</taxon>
    </lineage>
</organism>
<feature type="transmembrane region" description="Helical" evidence="1">
    <location>
        <begin position="296"/>
        <end position="315"/>
    </location>
</feature>
<keyword evidence="3" id="KW-1185">Reference proteome</keyword>
<keyword evidence="1" id="KW-0472">Membrane</keyword>
<feature type="transmembrane region" description="Helical" evidence="1">
    <location>
        <begin position="269"/>
        <end position="290"/>
    </location>
</feature>
<dbReference type="OrthoDB" id="1645614at2"/>
<accession>A0A1I0B1K8</accession>
<gene>
    <name evidence="2" type="ORF">SAMN04487772_106115</name>
</gene>
<feature type="transmembrane region" description="Helical" evidence="1">
    <location>
        <begin position="144"/>
        <end position="164"/>
    </location>
</feature>
<reference evidence="2 3" key="1">
    <citation type="submission" date="2016-10" db="EMBL/GenBank/DDBJ databases">
        <authorList>
            <person name="de Groot N.N."/>
        </authorList>
    </citation>
    <scope>NUCLEOTIDE SEQUENCE [LARGE SCALE GENOMIC DNA]</scope>
    <source>
        <strain evidence="2 3">DSM 1801</strain>
    </source>
</reference>
<feature type="transmembrane region" description="Helical" evidence="1">
    <location>
        <begin position="211"/>
        <end position="231"/>
    </location>
</feature>
<name>A0A1I0B1K8_9FIRM</name>
<dbReference type="RefSeq" id="WP_092477301.1">
    <property type="nucleotide sequence ID" value="NZ_FOHN01000006.1"/>
</dbReference>
<dbReference type="AlphaFoldDB" id="A0A1I0B1K8"/>
<feature type="transmembrane region" description="Helical" evidence="1">
    <location>
        <begin position="115"/>
        <end position="132"/>
    </location>
</feature>
<proteinExistence type="predicted"/>
<feature type="transmembrane region" description="Helical" evidence="1">
    <location>
        <begin position="237"/>
        <end position="257"/>
    </location>
</feature>
<keyword evidence="1" id="KW-1133">Transmembrane helix</keyword>
<evidence type="ECO:0000313" key="2">
    <source>
        <dbReference type="EMBL" id="SES99961.1"/>
    </source>
</evidence>
<dbReference type="EMBL" id="FOHN01000006">
    <property type="protein sequence ID" value="SES99961.1"/>
    <property type="molecule type" value="Genomic_DNA"/>
</dbReference>
<dbReference type="Proteomes" id="UP000199800">
    <property type="component" value="Unassembled WGS sequence"/>
</dbReference>
<dbReference type="STRING" id="29364.SAMN04487772_106115"/>
<evidence type="ECO:0000256" key="1">
    <source>
        <dbReference type="SAM" id="Phobius"/>
    </source>
</evidence>
<evidence type="ECO:0000313" key="3">
    <source>
        <dbReference type="Proteomes" id="UP000199800"/>
    </source>
</evidence>
<keyword evidence="1" id="KW-0812">Transmembrane</keyword>
<protein>
    <submittedName>
        <fullName evidence="2">Sporulation integral membrane protein YlbJ</fullName>
    </submittedName>
</protein>
<sequence>MKKILTSLLIVCFLLLLLTFPSLSLHGAKTGLMLWFETVLPTLLPFMIISSLIMQLNVTDCLTSFFYPVLGKLFGLSKEGCYPFIIGMLSGYPVGAKACTDLIEKNKISKEEGQYLLCFCNNASPMFVISFIGTQCLHMDRNPFLILAIIYGSAILTGILYRILYRKKLSSHANCISAMETATQLKTFQTSPAFAILDQTIVKAFEILVKAGGYIILFSILAETVLRLPFLPATIRYFSIGFLEITTGSAAISLSTFSFAKKTVLTNALTAFGGLSSHAQTFSVIIHSGLSMKKYFIFKCINACIAGICSLLLVYTI</sequence>